<evidence type="ECO:0000256" key="2">
    <source>
        <dbReference type="ARBA" id="ARBA00022737"/>
    </source>
</evidence>
<dbReference type="GO" id="GO:0003723">
    <property type="term" value="F:RNA binding"/>
    <property type="evidence" value="ECO:0007669"/>
    <property type="project" value="InterPro"/>
</dbReference>
<keyword evidence="6" id="KW-1185">Reference proteome</keyword>
<dbReference type="PROSITE" id="PS51375">
    <property type="entry name" value="PPR"/>
    <property type="match status" value="1"/>
</dbReference>
<dbReference type="GO" id="GO:0009451">
    <property type="term" value="P:RNA modification"/>
    <property type="evidence" value="ECO:0007669"/>
    <property type="project" value="InterPro"/>
</dbReference>
<dbReference type="Pfam" id="PF14432">
    <property type="entry name" value="DYW_deaminase"/>
    <property type="match status" value="1"/>
</dbReference>
<dbReference type="NCBIfam" id="TIGR00756">
    <property type="entry name" value="PPR"/>
    <property type="match status" value="1"/>
</dbReference>
<dbReference type="AlphaFoldDB" id="A0AA89APH0"/>
<dbReference type="Gene3D" id="1.25.40.10">
    <property type="entry name" value="Tetratricopeptide repeat domain"/>
    <property type="match status" value="1"/>
</dbReference>
<feature type="repeat" description="PPR" evidence="3">
    <location>
        <begin position="111"/>
        <end position="145"/>
    </location>
</feature>
<dbReference type="InterPro" id="IPR011990">
    <property type="entry name" value="TPR-like_helical_dom_sf"/>
</dbReference>
<feature type="domain" description="DYW" evidence="4">
    <location>
        <begin position="233"/>
        <end position="283"/>
    </location>
</feature>
<dbReference type="PANTHER" id="PTHR47926">
    <property type="entry name" value="PENTATRICOPEPTIDE REPEAT-CONTAINING PROTEIN"/>
    <property type="match status" value="1"/>
</dbReference>
<evidence type="ECO:0000313" key="5">
    <source>
        <dbReference type="EMBL" id="KAK3010127.1"/>
    </source>
</evidence>
<dbReference type="InterPro" id="IPR002885">
    <property type="entry name" value="PPR_rpt"/>
</dbReference>
<evidence type="ECO:0000256" key="1">
    <source>
        <dbReference type="ARBA" id="ARBA00006643"/>
    </source>
</evidence>
<comment type="caution">
    <text evidence="5">The sequence shown here is derived from an EMBL/GenBank/DDBJ whole genome shotgun (WGS) entry which is preliminary data.</text>
</comment>
<gene>
    <name evidence="5" type="ORF">RJ639_010726</name>
</gene>
<dbReference type="Proteomes" id="UP001188597">
    <property type="component" value="Unassembled WGS sequence"/>
</dbReference>
<dbReference type="GO" id="GO:0008270">
    <property type="term" value="F:zinc ion binding"/>
    <property type="evidence" value="ECO:0007669"/>
    <property type="project" value="InterPro"/>
</dbReference>
<dbReference type="InterPro" id="IPR046960">
    <property type="entry name" value="PPR_At4g14850-like_plant"/>
</dbReference>
<evidence type="ECO:0000313" key="6">
    <source>
        <dbReference type="Proteomes" id="UP001188597"/>
    </source>
</evidence>
<proteinExistence type="inferred from homology"/>
<organism evidence="5 6">
    <name type="scientific">Escallonia herrerae</name>
    <dbReference type="NCBI Taxonomy" id="1293975"/>
    <lineage>
        <taxon>Eukaryota</taxon>
        <taxon>Viridiplantae</taxon>
        <taxon>Streptophyta</taxon>
        <taxon>Embryophyta</taxon>
        <taxon>Tracheophyta</taxon>
        <taxon>Spermatophyta</taxon>
        <taxon>Magnoliopsida</taxon>
        <taxon>eudicotyledons</taxon>
        <taxon>Gunneridae</taxon>
        <taxon>Pentapetalae</taxon>
        <taxon>asterids</taxon>
        <taxon>campanulids</taxon>
        <taxon>Escalloniales</taxon>
        <taxon>Escalloniaceae</taxon>
        <taxon>Escallonia</taxon>
    </lineage>
</organism>
<evidence type="ECO:0000259" key="4">
    <source>
        <dbReference type="Pfam" id="PF14432"/>
    </source>
</evidence>
<dbReference type="PANTHER" id="PTHR47926:SF512">
    <property type="entry name" value="REPEAT (PPR) SUPERFAMILY PROTEIN, PUTATIVE-RELATED"/>
    <property type="match status" value="1"/>
</dbReference>
<accession>A0AA89APH0</accession>
<sequence length="285" mass="31927">MANYPSNSFTYTQQVQNNRIFSRWRLERCLQAMSLGKLSRMVEEGIELSDFTLTSVDNACRLLVEKKTNQGTMTVDEVASAAVHGVCGMLGFRVIGQQIHCHSLKSGFMSDIGVGNATINGYCKCGNLKDGIKVFKIMPRHDVVSWNGLMAGHILHRQGDKTLAFWMQMVVAGHWALLEEAGQEICMMPREPEASVWRALLDSCRVNLNTAVGKQAAKQILAMEPQNPSTQAGYMPDTSFVLHEVEEHQKKTEFLFYRSVKLAITYGLLMTRPGKPVRLMKNIVL</sequence>
<comment type="similarity">
    <text evidence="1">Belongs to the PPR family. PCMP-H subfamily.</text>
</comment>
<evidence type="ECO:0000256" key="3">
    <source>
        <dbReference type="PROSITE-ProRule" id="PRU00708"/>
    </source>
</evidence>
<keyword evidence="2" id="KW-0677">Repeat</keyword>
<protein>
    <recommendedName>
        <fullName evidence="4">DYW domain-containing protein</fullName>
    </recommendedName>
</protein>
<dbReference type="EMBL" id="JAVXUP010001574">
    <property type="protein sequence ID" value="KAK3010127.1"/>
    <property type="molecule type" value="Genomic_DNA"/>
</dbReference>
<dbReference type="Pfam" id="PF01535">
    <property type="entry name" value="PPR"/>
    <property type="match status" value="1"/>
</dbReference>
<reference evidence="5" key="1">
    <citation type="submission" date="2022-12" db="EMBL/GenBank/DDBJ databases">
        <title>Draft genome assemblies for two species of Escallonia (Escalloniales).</title>
        <authorList>
            <person name="Chanderbali A."/>
            <person name="Dervinis C."/>
            <person name="Anghel I."/>
            <person name="Soltis D."/>
            <person name="Soltis P."/>
            <person name="Zapata F."/>
        </authorList>
    </citation>
    <scope>NUCLEOTIDE SEQUENCE</scope>
    <source>
        <strain evidence="5">UCBG64.0493</strain>
        <tissue evidence="5">Leaf</tissue>
    </source>
</reference>
<name>A0AA89APH0_9ASTE</name>
<dbReference type="InterPro" id="IPR032867">
    <property type="entry name" value="DYW_dom"/>
</dbReference>